<feature type="domain" description="Acyl-CoA dehydrogenase/oxidase C-terminal" evidence="7">
    <location>
        <begin position="235"/>
        <end position="384"/>
    </location>
</feature>
<dbReference type="EMBL" id="AOJG01000041">
    <property type="protein sequence ID" value="EMA57049.1"/>
    <property type="molecule type" value="Genomic_DNA"/>
</dbReference>
<dbReference type="InterPro" id="IPR037069">
    <property type="entry name" value="AcylCoA_DH/ox_N_sf"/>
</dbReference>
<dbReference type="Pfam" id="PF02771">
    <property type="entry name" value="Acyl-CoA_dh_N"/>
    <property type="match status" value="1"/>
</dbReference>
<reference evidence="10 11" key="1">
    <citation type="journal article" date="2014" name="PLoS Genet.">
        <title>Phylogenetically driven sequencing of extremely halophilic archaea reveals strategies for static and dynamic osmo-response.</title>
        <authorList>
            <person name="Becker E.A."/>
            <person name="Seitzer P.M."/>
            <person name="Tritt A."/>
            <person name="Larsen D."/>
            <person name="Krusor M."/>
            <person name="Yao A.I."/>
            <person name="Wu D."/>
            <person name="Madern D."/>
            <person name="Eisen J.A."/>
            <person name="Darling A.E."/>
            <person name="Facciotti M.T."/>
        </authorList>
    </citation>
    <scope>NUCLEOTIDE SEQUENCE [LARGE SCALE GENOMIC DNA]</scope>
    <source>
        <strain evidence="10 11">DSM 21995</strain>
    </source>
</reference>
<sequence length="386" mass="41458">MTGARVGSSLTDEQEAIRDLVREFAAEEVRPGAGEADEAESFPEDVWDGLAELGLTGLTVPEEYGGFGADETTYAVVNEELAYGHLAVATALSVHCLAASCIAEFGSEAQRERWLPEMASEGRPVGMFCLSEPHAGSNPAEMSTTAEYDPATDEYVLNGEKQWITNGKRGGVAIVFAKTDGDDERSITQFLVPADAEGFEVGKKEEKLGLRASDTTGISFDDCRIPAENRLTEEGAGLSAAFRTLTGGRIGIASQAVGLAQAAFDEAKAYAAEREQFGGPIDDIQTIRHTFAEMATDISAARLLVREACRQAEAGEDNRVAASKAKYRASETAMSVTNEAVQIHGGYGYTTEFDVERFYRDAKITEIYEGTTEIQKTIIARGVLGE</sequence>
<dbReference type="GO" id="GO:0050660">
    <property type="term" value="F:flavin adenine dinucleotide binding"/>
    <property type="evidence" value="ECO:0007669"/>
    <property type="project" value="InterPro"/>
</dbReference>
<dbReference type="RefSeq" id="WP_008008033.1">
    <property type="nucleotide sequence ID" value="NZ_AOJG01000041.1"/>
</dbReference>
<dbReference type="Gene3D" id="2.40.110.10">
    <property type="entry name" value="Butyryl-CoA Dehydrogenase, subunit A, domain 2"/>
    <property type="match status" value="1"/>
</dbReference>
<proteinExistence type="inferred from homology"/>
<dbReference type="PROSITE" id="PS00073">
    <property type="entry name" value="ACYL_COA_DH_2"/>
    <property type="match status" value="1"/>
</dbReference>
<evidence type="ECO:0000256" key="3">
    <source>
        <dbReference type="ARBA" id="ARBA00022630"/>
    </source>
</evidence>
<dbReference type="PANTHER" id="PTHR43884">
    <property type="entry name" value="ACYL-COA DEHYDROGENASE"/>
    <property type="match status" value="1"/>
</dbReference>
<evidence type="ECO:0000259" key="9">
    <source>
        <dbReference type="Pfam" id="PF02771"/>
    </source>
</evidence>
<evidence type="ECO:0000256" key="6">
    <source>
        <dbReference type="RuleBase" id="RU362125"/>
    </source>
</evidence>
<dbReference type="InterPro" id="IPR013786">
    <property type="entry name" value="AcylCoA_DH/ox_N"/>
</dbReference>
<dbReference type="PIRSF" id="PIRSF016578">
    <property type="entry name" value="HsaA"/>
    <property type="match status" value="1"/>
</dbReference>
<dbReference type="Pfam" id="PF02770">
    <property type="entry name" value="Acyl-CoA_dh_M"/>
    <property type="match status" value="1"/>
</dbReference>
<dbReference type="AlphaFoldDB" id="M0NIZ5"/>
<gene>
    <name evidence="10" type="ORF">C469_14993</name>
</gene>
<name>M0NIZ5_9EURY</name>
<dbReference type="Gene3D" id="1.20.140.10">
    <property type="entry name" value="Butyryl-CoA Dehydrogenase, subunit A, domain 3"/>
    <property type="match status" value="1"/>
</dbReference>
<protein>
    <submittedName>
        <fullName evidence="10">Acyl-CoA dehydrogenase</fullName>
    </submittedName>
</protein>
<dbReference type="OrthoDB" id="275197at2157"/>
<dbReference type="InterPro" id="IPR009100">
    <property type="entry name" value="AcylCoA_DH/oxidase_NM_dom_sf"/>
</dbReference>
<dbReference type="FunFam" id="1.10.540.10:FF:000002">
    <property type="entry name" value="Acyl-CoA dehydrogenase FadE19"/>
    <property type="match status" value="1"/>
</dbReference>
<organism evidence="10 11">
    <name type="scientific">Halorubrum lipolyticum DSM 21995</name>
    <dbReference type="NCBI Taxonomy" id="1227482"/>
    <lineage>
        <taxon>Archaea</taxon>
        <taxon>Methanobacteriati</taxon>
        <taxon>Methanobacteriota</taxon>
        <taxon>Stenosarchaea group</taxon>
        <taxon>Halobacteria</taxon>
        <taxon>Halobacteriales</taxon>
        <taxon>Haloferacaceae</taxon>
        <taxon>Halorubrum</taxon>
    </lineage>
</organism>
<dbReference type="Pfam" id="PF00441">
    <property type="entry name" value="Acyl-CoA_dh_1"/>
    <property type="match status" value="1"/>
</dbReference>
<dbReference type="InterPro" id="IPR009075">
    <property type="entry name" value="AcylCo_DH/oxidase_C"/>
</dbReference>
<keyword evidence="3 6" id="KW-0285">Flavoprotein</keyword>
<dbReference type="PATRIC" id="fig|1227482.3.peg.3026"/>
<dbReference type="SUPFAM" id="SSF47203">
    <property type="entry name" value="Acyl-CoA dehydrogenase C-terminal domain-like"/>
    <property type="match status" value="1"/>
</dbReference>
<evidence type="ECO:0000259" key="7">
    <source>
        <dbReference type="Pfam" id="PF00441"/>
    </source>
</evidence>
<dbReference type="Proteomes" id="UP000011650">
    <property type="component" value="Unassembled WGS sequence"/>
</dbReference>
<evidence type="ECO:0000256" key="5">
    <source>
        <dbReference type="ARBA" id="ARBA00023002"/>
    </source>
</evidence>
<evidence type="ECO:0000256" key="1">
    <source>
        <dbReference type="ARBA" id="ARBA00001974"/>
    </source>
</evidence>
<dbReference type="FunFam" id="1.20.140.10:FF:000004">
    <property type="entry name" value="Acyl-CoA dehydrogenase FadE25"/>
    <property type="match status" value="1"/>
</dbReference>
<accession>M0NIZ5</accession>
<comment type="caution">
    <text evidence="10">The sequence shown here is derived from an EMBL/GenBank/DDBJ whole genome shotgun (WGS) entry which is preliminary data.</text>
</comment>
<evidence type="ECO:0000313" key="11">
    <source>
        <dbReference type="Proteomes" id="UP000011650"/>
    </source>
</evidence>
<feature type="domain" description="Acyl-CoA dehydrogenase/oxidase N-terminal" evidence="9">
    <location>
        <begin position="11"/>
        <end position="120"/>
    </location>
</feature>
<evidence type="ECO:0000256" key="4">
    <source>
        <dbReference type="ARBA" id="ARBA00022827"/>
    </source>
</evidence>
<evidence type="ECO:0000313" key="10">
    <source>
        <dbReference type="EMBL" id="EMA57049.1"/>
    </source>
</evidence>
<dbReference type="SUPFAM" id="SSF56645">
    <property type="entry name" value="Acyl-CoA dehydrogenase NM domain-like"/>
    <property type="match status" value="1"/>
</dbReference>
<dbReference type="InterPro" id="IPR046373">
    <property type="entry name" value="Acyl-CoA_Oxase/DH_mid-dom_sf"/>
</dbReference>
<dbReference type="InterPro" id="IPR036250">
    <property type="entry name" value="AcylCo_DH-like_C"/>
</dbReference>
<feature type="domain" description="Acyl-CoA oxidase/dehydrogenase middle" evidence="8">
    <location>
        <begin position="128"/>
        <end position="223"/>
    </location>
</feature>
<dbReference type="InterPro" id="IPR006089">
    <property type="entry name" value="Acyl-CoA_DH_CS"/>
</dbReference>
<evidence type="ECO:0000259" key="8">
    <source>
        <dbReference type="Pfam" id="PF02770"/>
    </source>
</evidence>
<evidence type="ECO:0000256" key="2">
    <source>
        <dbReference type="ARBA" id="ARBA00009347"/>
    </source>
</evidence>
<keyword evidence="11" id="KW-1185">Reference proteome</keyword>
<dbReference type="Gene3D" id="1.10.540.10">
    <property type="entry name" value="Acyl-CoA dehydrogenase/oxidase, N-terminal domain"/>
    <property type="match status" value="1"/>
</dbReference>
<dbReference type="GO" id="GO:0003995">
    <property type="term" value="F:acyl-CoA dehydrogenase activity"/>
    <property type="evidence" value="ECO:0007669"/>
    <property type="project" value="InterPro"/>
</dbReference>
<comment type="similarity">
    <text evidence="2 6">Belongs to the acyl-CoA dehydrogenase family.</text>
</comment>
<dbReference type="STRING" id="1227482.C469_14993"/>
<dbReference type="InterPro" id="IPR006091">
    <property type="entry name" value="Acyl-CoA_Oxase/DH_mid-dom"/>
</dbReference>
<dbReference type="FunFam" id="2.40.110.10:FF:000001">
    <property type="entry name" value="Acyl-CoA dehydrogenase, mitochondrial"/>
    <property type="match status" value="1"/>
</dbReference>
<keyword evidence="4 6" id="KW-0274">FAD</keyword>
<comment type="cofactor">
    <cofactor evidence="1 6">
        <name>FAD</name>
        <dbReference type="ChEBI" id="CHEBI:57692"/>
    </cofactor>
</comment>
<keyword evidence="5 6" id="KW-0560">Oxidoreductase</keyword>
<dbReference type="PANTHER" id="PTHR43884:SF12">
    <property type="entry name" value="ISOVALERYL-COA DEHYDROGENASE, MITOCHONDRIAL-RELATED"/>
    <property type="match status" value="1"/>
</dbReference>